<evidence type="ECO:0000313" key="1">
    <source>
        <dbReference type="EMBL" id="RZU16426.1"/>
    </source>
</evidence>
<organism evidence="1 2">
    <name type="scientific">Kribbella rubisoli</name>
    <dbReference type="NCBI Taxonomy" id="3075929"/>
    <lineage>
        <taxon>Bacteria</taxon>
        <taxon>Bacillati</taxon>
        <taxon>Actinomycetota</taxon>
        <taxon>Actinomycetes</taxon>
        <taxon>Propionibacteriales</taxon>
        <taxon>Kribbellaceae</taxon>
        <taxon>Kribbella</taxon>
    </lineage>
</organism>
<proteinExistence type="predicted"/>
<dbReference type="Proteomes" id="UP000292027">
    <property type="component" value="Unassembled WGS sequence"/>
</dbReference>
<protein>
    <submittedName>
        <fullName evidence="1">Uncharacterized protein</fullName>
    </submittedName>
</protein>
<dbReference type="AlphaFoldDB" id="A0A4V2FY60"/>
<keyword evidence="2" id="KW-1185">Reference proteome</keyword>
<reference evidence="1 2" key="1">
    <citation type="journal article" date="2015" name="Stand. Genomic Sci.">
        <title>Genomic Encyclopedia of Bacterial and Archaeal Type Strains, Phase III: the genomes of soil and plant-associated and newly described type strains.</title>
        <authorList>
            <person name="Whitman W.B."/>
            <person name="Woyke T."/>
            <person name="Klenk H.P."/>
            <person name="Zhou Y."/>
            <person name="Lilburn T.G."/>
            <person name="Beck B.J."/>
            <person name="De Vos P."/>
            <person name="Vandamme P."/>
            <person name="Eisen J.A."/>
            <person name="Garrity G."/>
            <person name="Hugenholtz P."/>
            <person name="Kyrpides N.C."/>
        </authorList>
    </citation>
    <scope>NUCLEOTIDE SEQUENCE [LARGE SCALE GENOMIC DNA]</scope>
    <source>
        <strain evidence="1 2">VKM Ac-2540</strain>
    </source>
</reference>
<comment type="caution">
    <text evidence="1">The sequence shown here is derived from an EMBL/GenBank/DDBJ whole genome shotgun (WGS) entry which is preliminary data.</text>
</comment>
<evidence type="ECO:0000313" key="2">
    <source>
        <dbReference type="Proteomes" id="UP000292027"/>
    </source>
</evidence>
<gene>
    <name evidence="1" type="ORF">EV645_3991</name>
</gene>
<dbReference type="EMBL" id="SHKR01000012">
    <property type="protein sequence ID" value="RZU16426.1"/>
    <property type="molecule type" value="Genomic_DNA"/>
</dbReference>
<name>A0A4V2FY60_9ACTN</name>
<accession>A0A4V2FY60</accession>
<sequence>MARALLSASVPPLAAAWLLREVGGQMRQAAEDCARLGVLDVARDLFRAHAQLRAAAAQLSDEEVAAAISADGSAETEVASDSAGLEISTADAAMRLGLTRERVCQLLNAGDLLGRKSGKAWRVHAPSVDDLIESRRAA</sequence>